<evidence type="ECO:0000313" key="6">
    <source>
        <dbReference type="Proteomes" id="UP000245624"/>
    </source>
</evidence>
<evidence type="ECO:0000256" key="2">
    <source>
        <dbReference type="RuleBase" id="RU004447"/>
    </source>
</evidence>
<organism evidence="5 6">
    <name type="scientific">Gracilibacillus dipsosauri</name>
    <dbReference type="NCBI Taxonomy" id="178340"/>
    <lineage>
        <taxon>Bacteria</taxon>
        <taxon>Bacillati</taxon>
        <taxon>Bacillota</taxon>
        <taxon>Bacilli</taxon>
        <taxon>Bacillales</taxon>
        <taxon>Bacillaceae</taxon>
        <taxon>Gracilibacillus</taxon>
    </lineage>
</organism>
<dbReference type="SUPFAM" id="SSF63411">
    <property type="entry name" value="LuxS/MPP-like metallohydrolase"/>
    <property type="match status" value="2"/>
</dbReference>
<dbReference type="RefSeq" id="WP_109984405.1">
    <property type="nucleotide sequence ID" value="NZ_QGTD01000008.1"/>
</dbReference>
<dbReference type="InterPro" id="IPR007863">
    <property type="entry name" value="Peptidase_M16_C"/>
</dbReference>
<protein>
    <submittedName>
        <fullName evidence="5">Peptidase M16</fullName>
    </submittedName>
</protein>
<evidence type="ECO:0000313" key="5">
    <source>
        <dbReference type="EMBL" id="PWU68824.1"/>
    </source>
</evidence>
<dbReference type="PANTHER" id="PTHR11851:SF49">
    <property type="entry name" value="MITOCHONDRIAL-PROCESSING PEPTIDASE SUBUNIT ALPHA"/>
    <property type="match status" value="1"/>
</dbReference>
<evidence type="ECO:0000256" key="1">
    <source>
        <dbReference type="ARBA" id="ARBA00007261"/>
    </source>
</evidence>
<keyword evidence="6" id="KW-1185">Reference proteome</keyword>
<feature type="domain" description="Peptidase M16 C-terminal" evidence="4">
    <location>
        <begin position="166"/>
        <end position="338"/>
    </location>
</feature>
<comment type="caution">
    <text evidence="5">The sequence shown here is derived from an EMBL/GenBank/DDBJ whole genome shotgun (WGS) entry which is preliminary data.</text>
</comment>
<dbReference type="InterPro" id="IPR011765">
    <property type="entry name" value="Pept_M16_N"/>
</dbReference>
<dbReference type="Pfam" id="PF05193">
    <property type="entry name" value="Peptidase_M16_C"/>
    <property type="match status" value="1"/>
</dbReference>
<dbReference type="Pfam" id="PF00675">
    <property type="entry name" value="Peptidase_M16"/>
    <property type="match status" value="1"/>
</dbReference>
<dbReference type="AlphaFoldDB" id="A0A317L0Q4"/>
<gene>
    <name evidence="5" type="ORF">DLJ74_10425</name>
</gene>
<dbReference type="InterPro" id="IPR001431">
    <property type="entry name" value="Pept_M16_Zn_BS"/>
</dbReference>
<dbReference type="PANTHER" id="PTHR11851">
    <property type="entry name" value="METALLOPROTEASE"/>
    <property type="match status" value="1"/>
</dbReference>
<feature type="domain" description="Peptidase M16 N-terminal" evidence="3">
    <location>
        <begin position="13"/>
        <end position="160"/>
    </location>
</feature>
<evidence type="ECO:0000259" key="4">
    <source>
        <dbReference type="Pfam" id="PF05193"/>
    </source>
</evidence>
<dbReference type="GO" id="GO:0004222">
    <property type="term" value="F:metalloendopeptidase activity"/>
    <property type="evidence" value="ECO:0007669"/>
    <property type="project" value="InterPro"/>
</dbReference>
<dbReference type="OrthoDB" id="9811314at2"/>
<name>A0A317L0Q4_9BACI</name>
<dbReference type="EMBL" id="QGTD01000008">
    <property type="protein sequence ID" value="PWU68824.1"/>
    <property type="molecule type" value="Genomic_DNA"/>
</dbReference>
<dbReference type="GO" id="GO:0046872">
    <property type="term" value="F:metal ion binding"/>
    <property type="evidence" value="ECO:0007669"/>
    <property type="project" value="InterPro"/>
</dbReference>
<dbReference type="FunFam" id="3.30.830.10:FF:000008">
    <property type="entry name" value="Mitochondrial-processing peptidase subunit beta"/>
    <property type="match status" value="1"/>
</dbReference>
<comment type="similarity">
    <text evidence="1 2">Belongs to the peptidase M16 family.</text>
</comment>
<dbReference type="InterPro" id="IPR011249">
    <property type="entry name" value="Metalloenz_LuxS/M16"/>
</dbReference>
<evidence type="ECO:0000259" key="3">
    <source>
        <dbReference type="Pfam" id="PF00675"/>
    </source>
</evidence>
<dbReference type="GO" id="GO:0006508">
    <property type="term" value="P:proteolysis"/>
    <property type="evidence" value="ECO:0007669"/>
    <property type="project" value="InterPro"/>
</dbReference>
<sequence length="404" mass="46385">MLYRHTCNNGLRIVLEPMNTVRSITIGIWIKTGSRNESKQMNGISHFIEHMLFKGTKKYHAKYIAEAFDAIGGEINAFTSKEYTCLYAKVLDEHIDVAMDILADMVMHSVFDENEIMREKKVILEEISMTEDTPDDIIHDYLATSTYQHHPLSYPILGTKDTITHFSQNDLFAFYKQHYQPENMVISIVGNIEAYFIYEIEKLFTFNEVESTSQNVTKPIFFPETVSKRKDTEQSHLCLGFEGVNAKSDQIYPLLIFNNILGGSMSSRLFQEIREEHGMAYTIYSFHSAFIDSGLLTIYAGTSPNQLEMVREMINRILEDIMANGITNKEFTNSKQQLKGMYLMSLESTNSKMSRNARNELLLKNHDTMEDVIQDIDQVEITEIVDLIDRLSLSRPSSAVIIPK</sequence>
<dbReference type="PROSITE" id="PS00143">
    <property type="entry name" value="INSULINASE"/>
    <property type="match status" value="1"/>
</dbReference>
<accession>A0A317L0Q4</accession>
<proteinExistence type="inferred from homology"/>
<dbReference type="InterPro" id="IPR050361">
    <property type="entry name" value="MPP/UQCRC_Complex"/>
</dbReference>
<reference evidence="5 6" key="1">
    <citation type="submission" date="2018-05" db="EMBL/GenBank/DDBJ databases">
        <title>Genomic analysis of Gracilibacillus dipsosauri DD1 reveals novel features of a salt-tolerant amylase.</title>
        <authorList>
            <person name="Deutch C.E."/>
            <person name="Yang S."/>
        </authorList>
    </citation>
    <scope>NUCLEOTIDE SEQUENCE [LARGE SCALE GENOMIC DNA]</scope>
    <source>
        <strain evidence="5 6">DD1</strain>
    </source>
</reference>
<dbReference type="Proteomes" id="UP000245624">
    <property type="component" value="Unassembled WGS sequence"/>
</dbReference>
<dbReference type="Gene3D" id="3.30.830.10">
    <property type="entry name" value="Metalloenzyme, LuxS/M16 peptidase-like"/>
    <property type="match status" value="2"/>
</dbReference>